<feature type="domain" description="Protein kinase" evidence="7">
    <location>
        <begin position="10"/>
        <end position="289"/>
    </location>
</feature>
<evidence type="ECO:0000256" key="2">
    <source>
        <dbReference type="ARBA" id="ARBA00022741"/>
    </source>
</evidence>
<sequence>MEQFIEDSSLEGWKRIGSGGFGHIYKARHRQWAYDVAIKLLRPDDGSNESLLREIEMMRQATSPYVMAVRGVFKGLPPNATSDLSTQLGVVMDLMKRGSLASLQEALDGPPPWPLVFRLAHQVALGINFLHSLTHPILHKDLKPQNVLLDDSLNAKLTDFGLSRISYSVAQVSRKDDGWGTTNYMPPEAFVLSYKPKRASDIYSYGILLWSILTGKQPYKDAKAAIVEVQVPKGQRPPIDDIKGDAAGLTELKELMKRCWDEIPEERPQALECTTKAEKLYQMHEHAIFDAVYEVLKKLEQKEKEDKGINELFQRTQIAKASESDRFEEEDVVDNIRKGPPPIQEQKEEEDKGMKEQFQRTQIVQDSESDRLEDVDVVGNIRKGNPQIQGRKKGDTSRGPLGDSRTFGS</sequence>
<dbReference type="PROSITE" id="PS00107">
    <property type="entry name" value="PROTEIN_KINASE_ATP"/>
    <property type="match status" value="1"/>
</dbReference>
<evidence type="ECO:0000256" key="3">
    <source>
        <dbReference type="ARBA" id="ARBA00022840"/>
    </source>
</evidence>
<keyword evidence="1 5" id="KW-0723">Serine/threonine-protein kinase</keyword>
<evidence type="ECO:0000256" key="5">
    <source>
        <dbReference type="RuleBase" id="RU000304"/>
    </source>
</evidence>
<gene>
    <name evidence="8" type="ORF">PFLUV_G00217940</name>
</gene>
<feature type="compositionally biased region" description="Basic and acidic residues" evidence="6">
    <location>
        <begin position="345"/>
        <end position="358"/>
    </location>
</feature>
<comment type="similarity">
    <text evidence="5">Belongs to the protein kinase superfamily.</text>
</comment>
<dbReference type="AlphaFoldDB" id="A0A6A5DT58"/>
<dbReference type="InterPro" id="IPR051681">
    <property type="entry name" value="Ser/Thr_Kinases-Pseudokinases"/>
</dbReference>
<dbReference type="Gene3D" id="1.10.510.10">
    <property type="entry name" value="Transferase(Phosphotransferase) domain 1"/>
    <property type="match status" value="1"/>
</dbReference>
<dbReference type="Pfam" id="PF07714">
    <property type="entry name" value="PK_Tyr_Ser-Thr"/>
    <property type="match status" value="1"/>
</dbReference>
<dbReference type="PROSITE" id="PS00108">
    <property type="entry name" value="PROTEIN_KINASE_ST"/>
    <property type="match status" value="1"/>
</dbReference>
<dbReference type="GO" id="GO:0005524">
    <property type="term" value="F:ATP binding"/>
    <property type="evidence" value="ECO:0007669"/>
    <property type="project" value="UniProtKB-UniRule"/>
</dbReference>
<dbReference type="SMART" id="SM00220">
    <property type="entry name" value="S_TKc"/>
    <property type="match status" value="1"/>
</dbReference>
<organism evidence="8 9">
    <name type="scientific">Perca fluviatilis</name>
    <name type="common">European perch</name>
    <dbReference type="NCBI Taxonomy" id="8168"/>
    <lineage>
        <taxon>Eukaryota</taxon>
        <taxon>Metazoa</taxon>
        <taxon>Chordata</taxon>
        <taxon>Craniata</taxon>
        <taxon>Vertebrata</taxon>
        <taxon>Euteleostomi</taxon>
        <taxon>Actinopterygii</taxon>
        <taxon>Neopterygii</taxon>
        <taxon>Teleostei</taxon>
        <taxon>Neoteleostei</taxon>
        <taxon>Acanthomorphata</taxon>
        <taxon>Eupercaria</taxon>
        <taxon>Perciformes</taxon>
        <taxon>Percoidei</taxon>
        <taxon>Percidae</taxon>
        <taxon>Percinae</taxon>
        <taxon>Perca</taxon>
    </lineage>
</organism>
<dbReference type="PROSITE" id="PS50011">
    <property type="entry name" value="PROTEIN_KINASE_DOM"/>
    <property type="match status" value="1"/>
</dbReference>
<accession>A0A6A5DT58</accession>
<evidence type="ECO:0000256" key="4">
    <source>
        <dbReference type="PROSITE-ProRule" id="PRU10141"/>
    </source>
</evidence>
<feature type="binding site" evidence="4">
    <location>
        <position position="39"/>
    </location>
    <ligand>
        <name>ATP</name>
        <dbReference type="ChEBI" id="CHEBI:30616"/>
    </ligand>
</feature>
<evidence type="ECO:0000313" key="9">
    <source>
        <dbReference type="Proteomes" id="UP000465112"/>
    </source>
</evidence>
<dbReference type="InterPro" id="IPR008271">
    <property type="entry name" value="Ser/Thr_kinase_AS"/>
</dbReference>
<evidence type="ECO:0000256" key="6">
    <source>
        <dbReference type="SAM" id="MobiDB-lite"/>
    </source>
</evidence>
<evidence type="ECO:0000313" key="8">
    <source>
        <dbReference type="EMBL" id="KAF1377057.1"/>
    </source>
</evidence>
<keyword evidence="1 5" id="KW-0808">Transferase</keyword>
<keyword evidence="9" id="KW-1185">Reference proteome</keyword>
<evidence type="ECO:0000259" key="7">
    <source>
        <dbReference type="PROSITE" id="PS50011"/>
    </source>
</evidence>
<proteinExistence type="inferred from homology"/>
<dbReference type="PANTHER" id="PTHR44329:SF297">
    <property type="entry name" value="RECEPTOR-INTERACTING SERINE_THREONINE-PROTEIN KINASE 3"/>
    <property type="match status" value="1"/>
</dbReference>
<name>A0A6A5DT58_PERFL</name>
<dbReference type="SUPFAM" id="SSF56112">
    <property type="entry name" value="Protein kinase-like (PK-like)"/>
    <property type="match status" value="1"/>
</dbReference>
<comment type="caution">
    <text evidence="8">The sequence shown here is derived from an EMBL/GenBank/DDBJ whole genome shotgun (WGS) entry which is preliminary data.</text>
</comment>
<dbReference type="EMBL" id="VHII01000018">
    <property type="protein sequence ID" value="KAF1377057.1"/>
    <property type="molecule type" value="Genomic_DNA"/>
</dbReference>
<dbReference type="PANTHER" id="PTHR44329">
    <property type="entry name" value="SERINE/THREONINE-PROTEIN KINASE TNNI3K-RELATED"/>
    <property type="match status" value="1"/>
</dbReference>
<evidence type="ECO:0000256" key="1">
    <source>
        <dbReference type="ARBA" id="ARBA00022527"/>
    </source>
</evidence>
<keyword evidence="1 5" id="KW-0418">Kinase</keyword>
<dbReference type="Proteomes" id="UP000465112">
    <property type="component" value="Unassembled WGS sequence"/>
</dbReference>
<dbReference type="InterPro" id="IPR001245">
    <property type="entry name" value="Ser-Thr/Tyr_kinase_cat_dom"/>
</dbReference>
<reference evidence="8 9" key="1">
    <citation type="submission" date="2019-06" db="EMBL/GenBank/DDBJ databases">
        <title>A chromosome-scale genome assembly of the European perch, Perca fluviatilis.</title>
        <authorList>
            <person name="Roques C."/>
            <person name="Zahm M."/>
            <person name="Cabau C."/>
            <person name="Klopp C."/>
            <person name="Bouchez O."/>
            <person name="Donnadieu C."/>
            <person name="Kuhl H."/>
            <person name="Gislard M."/>
            <person name="Guendouz S."/>
            <person name="Journot L."/>
            <person name="Haffray P."/>
            <person name="Bestin A."/>
            <person name="Morvezen R."/>
            <person name="Feron R."/>
            <person name="Wen M."/>
            <person name="Jouanno E."/>
            <person name="Herpin A."/>
            <person name="Schartl M."/>
            <person name="Postlethwait J."/>
            <person name="Schaerlinger B."/>
            <person name="Chardard D."/>
            <person name="Lecocq T."/>
            <person name="Poncet C."/>
            <person name="Jaffrelo L."/>
            <person name="Lampietro C."/>
            <person name="Guiguen Y."/>
        </authorList>
    </citation>
    <scope>NUCLEOTIDE SEQUENCE [LARGE SCALE GENOMIC DNA]</scope>
    <source>
        <tissue evidence="8">Blood</tissue>
    </source>
</reference>
<dbReference type="InterPro" id="IPR017441">
    <property type="entry name" value="Protein_kinase_ATP_BS"/>
</dbReference>
<feature type="region of interest" description="Disordered" evidence="6">
    <location>
        <begin position="321"/>
        <end position="409"/>
    </location>
</feature>
<keyword evidence="2 4" id="KW-0547">Nucleotide-binding</keyword>
<protein>
    <recommendedName>
        <fullName evidence="7">Protein kinase domain-containing protein</fullName>
    </recommendedName>
</protein>
<dbReference type="InterPro" id="IPR000719">
    <property type="entry name" value="Prot_kinase_dom"/>
</dbReference>
<keyword evidence="3 4" id="KW-0067">ATP-binding</keyword>
<dbReference type="InterPro" id="IPR011009">
    <property type="entry name" value="Kinase-like_dom_sf"/>
</dbReference>
<dbReference type="GO" id="GO:0004706">
    <property type="term" value="F:JUN kinase kinase kinase activity"/>
    <property type="evidence" value="ECO:0007669"/>
    <property type="project" value="TreeGrafter"/>
</dbReference>